<organism evidence="1 2">
    <name type="scientific">Aurantimonas endophytica</name>
    <dbReference type="NCBI Taxonomy" id="1522175"/>
    <lineage>
        <taxon>Bacteria</taxon>
        <taxon>Pseudomonadati</taxon>
        <taxon>Pseudomonadota</taxon>
        <taxon>Alphaproteobacteria</taxon>
        <taxon>Hyphomicrobiales</taxon>
        <taxon>Aurantimonadaceae</taxon>
        <taxon>Aurantimonas</taxon>
    </lineage>
</organism>
<comment type="caution">
    <text evidence="1">The sequence shown here is derived from an EMBL/GenBank/DDBJ whole genome shotgun (WGS) entry which is preliminary data.</text>
</comment>
<dbReference type="Proteomes" id="UP000588647">
    <property type="component" value="Unassembled WGS sequence"/>
</dbReference>
<proteinExistence type="predicted"/>
<dbReference type="EMBL" id="JACIEM010000002">
    <property type="protein sequence ID" value="MBB4002653.1"/>
    <property type="molecule type" value="Genomic_DNA"/>
</dbReference>
<keyword evidence="2" id="KW-1185">Reference proteome</keyword>
<evidence type="ECO:0000313" key="1">
    <source>
        <dbReference type="EMBL" id="MBB4002653.1"/>
    </source>
</evidence>
<name>A0A7W6HCW5_9HYPH</name>
<evidence type="ECO:0000313" key="2">
    <source>
        <dbReference type="Proteomes" id="UP000588647"/>
    </source>
</evidence>
<protein>
    <submittedName>
        <fullName evidence="1">Uncharacterized protein</fullName>
    </submittedName>
</protein>
<gene>
    <name evidence="1" type="ORF">GGR03_001728</name>
</gene>
<accession>A0A7W6HCW5</accession>
<dbReference type="AlphaFoldDB" id="A0A7W6HCW5"/>
<dbReference type="RefSeq" id="WP_183207215.1">
    <property type="nucleotide sequence ID" value="NZ_JAAAMM010000002.1"/>
</dbReference>
<sequence>MAKKPPKDEEMTLERLEDLMLKAADLVDMFDEEMRPLLDYWERHYLARVKRIVMPERKRIEALITQKRREIEEAQRPVP</sequence>
<reference evidence="1 2" key="1">
    <citation type="submission" date="2020-08" db="EMBL/GenBank/DDBJ databases">
        <title>Genomic Encyclopedia of Type Strains, Phase IV (KMG-IV): sequencing the most valuable type-strain genomes for metagenomic binning, comparative biology and taxonomic classification.</title>
        <authorList>
            <person name="Goeker M."/>
        </authorList>
    </citation>
    <scope>NUCLEOTIDE SEQUENCE [LARGE SCALE GENOMIC DNA]</scope>
    <source>
        <strain evidence="1 2">DSM 103570</strain>
    </source>
</reference>